<sequence>MGPSPFDCFRLCLLSDRSSLSLLMYTRPYHSSSLDRHSLSTSTVLVGRGILGPADHVHRTRESDTSPLHRPYNPPHSGRRIPTPSTSSALDA</sequence>
<dbReference type="HOGENOM" id="CLU_2413516_0_0_1"/>
<keyword evidence="3" id="KW-1185">Reference proteome</keyword>
<accession>W4KHG8</accession>
<dbReference type="KEGG" id="hir:HETIRDRAFT_449968"/>
<protein>
    <submittedName>
        <fullName evidence="2">Uncharacterized protein</fullName>
    </submittedName>
</protein>
<proteinExistence type="predicted"/>
<dbReference type="RefSeq" id="XP_009544179.1">
    <property type="nucleotide sequence ID" value="XM_009545884.1"/>
</dbReference>
<dbReference type="Proteomes" id="UP000030671">
    <property type="component" value="Unassembled WGS sequence"/>
</dbReference>
<organism evidence="2 3">
    <name type="scientific">Heterobasidion irregulare (strain TC 32-1)</name>
    <dbReference type="NCBI Taxonomy" id="747525"/>
    <lineage>
        <taxon>Eukaryota</taxon>
        <taxon>Fungi</taxon>
        <taxon>Dikarya</taxon>
        <taxon>Basidiomycota</taxon>
        <taxon>Agaricomycotina</taxon>
        <taxon>Agaricomycetes</taxon>
        <taxon>Russulales</taxon>
        <taxon>Bondarzewiaceae</taxon>
        <taxon>Heterobasidion</taxon>
        <taxon>Heterobasidion annosum species complex</taxon>
    </lineage>
</organism>
<feature type="compositionally biased region" description="Polar residues" evidence="1">
    <location>
        <begin position="83"/>
        <end position="92"/>
    </location>
</feature>
<dbReference type="AlphaFoldDB" id="W4KHG8"/>
<feature type="region of interest" description="Disordered" evidence="1">
    <location>
        <begin position="51"/>
        <end position="92"/>
    </location>
</feature>
<dbReference type="InParanoid" id="W4KHG8"/>
<reference evidence="2 3" key="1">
    <citation type="journal article" date="2012" name="New Phytol.">
        <title>Insight into trade-off between wood decay and parasitism from the genome of a fungal forest pathogen.</title>
        <authorList>
            <person name="Olson A."/>
            <person name="Aerts A."/>
            <person name="Asiegbu F."/>
            <person name="Belbahri L."/>
            <person name="Bouzid O."/>
            <person name="Broberg A."/>
            <person name="Canback B."/>
            <person name="Coutinho P.M."/>
            <person name="Cullen D."/>
            <person name="Dalman K."/>
            <person name="Deflorio G."/>
            <person name="van Diepen L.T."/>
            <person name="Dunand C."/>
            <person name="Duplessis S."/>
            <person name="Durling M."/>
            <person name="Gonthier P."/>
            <person name="Grimwood J."/>
            <person name="Fossdal C.G."/>
            <person name="Hansson D."/>
            <person name="Henrissat B."/>
            <person name="Hietala A."/>
            <person name="Himmelstrand K."/>
            <person name="Hoffmeister D."/>
            <person name="Hogberg N."/>
            <person name="James T.Y."/>
            <person name="Karlsson M."/>
            <person name="Kohler A."/>
            <person name="Kues U."/>
            <person name="Lee Y.H."/>
            <person name="Lin Y.C."/>
            <person name="Lind M."/>
            <person name="Lindquist E."/>
            <person name="Lombard V."/>
            <person name="Lucas S."/>
            <person name="Lunden K."/>
            <person name="Morin E."/>
            <person name="Murat C."/>
            <person name="Park J."/>
            <person name="Raffaello T."/>
            <person name="Rouze P."/>
            <person name="Salamov A."/>
            <person name="Schmutz J."/>
            <person name="Solheim H."/>
            <person name="Stahlberg J."/>
            <person name="Velez H."/>
            <person name="de Vries R.P."/>
            <person name="Wiebenga A."/>
            <person name="Woodward S."/>
            <person name="Yakovlev I."/>
            <person name="Garbelotto M."/>
            <person name="Martin F."/>
            <person name="Grigoriev I.V."/>
            <person name="Stenlid J."/>
        </authorList>
    </citation>
    <scope>NUCLEOTIDE SEQUENCE [LARGE SCALE GENOMIC DNA]</scope>
    <source>
        <strain evidence="2 3">TC 32-1</strain>
    </source>
</reference>
<evidence type="ECO:0000256" key="1">
    <source>
        <dbReference type="SAM" id="MobiDB-lite"/>
    </source>
</evidence>
<evidence type="ECO:0000313" key="2">
    <source>
        <dbReference type="EMBL" id="ETW84516.1"/>
    </source>
</evidence>
<feature type="compositionally biased region" description="Basic and acidic residues" evidence="1">
    <location>
        <begin position="55"/>
        <end position="64"/>
    </location>
</feature>
<dbReference type="GeneID" id="20675996"/>
<name>W4KHG8_HETIT</name>
<dbReference type="EMBL" id="KI925456">
    <property type="protein sequence ID" value="ETW84516.1"/>
    <property type="molecule type" value="Genomic_DNA"/>
</dbReference>
<evidence type="ECO:0000313" key="3">
    <source>
        <dbReference type="Proteomes" id="UP000030671"/>
    </source>
</evidence>
<gene>
    <name evidence="2" type="ORF">HETIRDRAFT_449968</name>
</gene>